<proteinExistence type="predicted"/>
<dbReference type="Pfam" id="PF11716">
    <property type="entry name" value="MDMPI_N"/>
    <property type="match status" value="1"/>
</dbReference>
<evidence type="ECO:0000259" key="1">
    <source>
        <dbReference type="Pfam" id="PF11716"/>
    </source>
</evidence>
<dbReference type="Proteomes" id="UP000676325">
    <property type="component" value="Unassembled WGS sequence"/>
</dbReference>
<feature type="domain" description="Mycothiol-dependent maleylpyruvate isomerase metal-binding" evidence="1">
    <location>
        <begin position="16"/>
        <end position="171"/>
    </location>
</feature>
<dbReference type="GO" id="GO:0016853">
    <property type="term" value="F:isomerase activity"/>
    <property type="evidence" value="ECO:0007669"/>
    <property type="project" value="UniProtKB-KW"/>
</dbReference>
<gene>
    <name evidence="2" type="ORF">KDK95_30130</name>
</gene>
<evidence type="ECO:0000313" key="2">
    <source>
        <dbReference type="EMBL" id="MBR7830598.1"/>
    </source>
</evidence>
<dbReference type="GO" id="GO:0046872">
    <property type="term" value="F:metal ion binding"/>
    <property type="evidence" value="ECO:0007669"/>
    <property type="project" value="InterPro"/>
</dbReference>
<reference evidence="2" key="1">
    <citation type="submission" date="2021-04" db="EMBL/GenBank/DDBJ databases">
        <title>Genome based classification of Actinospica acidithermotolerans sp. nov., an actinobacterium isolated from an Indonesian hot spring.</title>
        <authorList>
            <person name="Kusuma A.B."/>
            <person name="Putra K.E."/>
            <person name="Nafisah S."/>
            <person name="Loh J."/>
            <person name="Nouioui I."/>
            <person name="Goodfellow M."/>
        </authorList>
    </citation>
    <scope>NUCLEOTIDE SEQUENCE</scope>
    <source>
        <strain evidence="2">MGRD01-02</strain>
    </source>
</reference>
<accession>A0A941EHP1</accession>
<dbReference type="RefSeq" id="WP_212521721.1">
    <property type="nucleotide sequence ID" value="NZ_JAGSOH010000142.1"/>
</dbReference>
<dbReference type="SUPFAM" id="SSF109854">
    <property type="entry name" value="DinB/YfiT-like putative metalloenzymes"/>
    <property type="match status" value="1"/>
</dbReference>
<dbReference type="InterPro" id="IPR034660">
    <property type="entry name" value="DinB/YfiT-like"/>
</dbReference>
<name>A0A941EHP1_9ACTN</name>
<protein>
    <submittedName>
        <fullName evidence="2">Maleylpyruvate isomerase N-terminal domain-containing protein</fullName>
    </submittedName>
</protein>
<sequence length="295" mass="30838">MWSLTPDEQAVSKAFEQESERVISLVRGSRDLREPVPGLKWTVGQLAAHLTAVYLTFGATMRGDYQDARLTTAVAAAVAAVVAAPDGARGLPATVAAANEYAIEQLAVDSPEAAADGLAVNAAALLTALAGQDDLAREVDTPWYGEGMTRSVGTLASLAVTESLVHGRDLARAMHADARMSQASAAAATPTVMSAMLPLLFDANRAKGLEADYEVRLRGAAGFLVRIADGTAECSDALERGERKVDCVISLDPRAALLVGFGRCSLARAIVSGGALSTGRRPWLGLRFTTLFATP</sequence>
<dbReference type="InterPro" id="IPR024344">
    <property type="entry name" value="MDMPI_metal-binding"/>
</dbReference>
<comment type="caution">
    <text evidence="2">The sequence shown here is derived from an EMBL/GenBank/DDBJ whole genome shotgun (WGS) entry which is preliminary data.</text>
</comment>
<dbReference type="AlphaFoldDB" id="A0A941EHP1"/>
<dbReference type="EMBL" id="JAGSOH010000142">
    <property type="protein sequence ID" value="MBR7830598.1"/>
    <property type="molecule type" value="Genomic_DNA"/>
</dbReference>
<dbReference type="Gene3D" id="1.20.120.450">
    <property type="entry name" value="dinb family like domain"/>
    <property type="match status" value="1"/>
</dbReference>
<keyword evidence="2" id="KW-0413">Isomerase</keyword>
<organism evidence="2 3">
    <name type="scientific">Actinospica acidithermotolerans</name>
    <dbReference type="NCBI Taxonomy" id="2828514"/>
    <lineage>
        <taxon>Bacteria</taxon>
        <taxon>Bacillati</taxon>
        <taxon>Actinomycetota</taxon>
        <taxon>Actinomycetes</taxon>
        <taxon>Catenulisporales</taxon>
        <taxon>Actinospicaceae</taxon>
        <taxon>Actinospica</taxon>
    </lineage>
</organism>
<evidence type="ECO:0000313" key="3">
    <source>
        <dbReference type="Proteomes" id="UP000676325"/>
    </source>
</evidence>
<keyword evidence="3" id="KW-1185">Reference proteome</keyword>